<organism evidence="2 3">
    <name type="scientific">Pseudocitrobacter cyperus</name>
    <dbReference type="NCBI Taxonomy" id="3112843"/>
    <lineage>
        <taxon>Bacteria</taxon>
        <taxon>Pseudomonadati</taxon>
        <taxon>Pseudomonadota</taxon>
        <taxon>Gammaproteobacteria</taxon>
        <taxon>Enterobacterales</taxon>
        <taxon>Enterobacteriaceae</taxon>
        <taxon>Pseudocitrobacter</taxon>
    </lineage>
</organism>
<proteinExistence type="predicted"/>
<keyword evidence="1" id="KW-0812">Transmembrane</keyword>
<dbReference type="RefSeq" id="WP_347793113.1">
    <property type="nucleotide sequence ID" value="NZ_JAYMYY010000001.1"/>
</dbReference>
<keyword evidence="3" id="KW-1185">Reference proteome</keyword>
<evidence type="ECO:0000313" key="3">
    <source>
        <dbReference type="Proteomes" id="UP001444146"/>
    </source>
</evidence>
<dbReference type="Proteomes" id="UP001444146">
    <property type="component" value="Unassembled WGS sequence"/>
</dbReference>
<comment type="caution">
    <text evidence="2">The sequence shown here is derived from an EMBL/GenBank/DDBJ whole genome shotgun (WGS) entry which is preliminary data.</text>
</comment>
<accession>A0ABV0HEN5</accession>
<sequence>MSSTSAERIGGWLLGPLAWLLVALLSISIQLLMFADALLKPQILSLLKAQSGMNLALWVLSLAFVIAMWYYTLWLTIAFFKRRSNVPKHYIIWLLVSLLLALKAFAFAPVSDVIALRQLLLPLAAAALIVPYLKRSSRVRRTFVNP</sequence>
<reference evidence="2 3" key="1">
    <citation type="submission" date="2024-01" db="EMBL/GenBank/DDBJ databases">
        <title>Pseudocitrobacter sp. Endophytic strain Cyp-38L.</title>
        <authorList>
            <person name="Amer M.A."/>
            <person name="Hamed S.M."/>
        </authorList>
    </citation>
    <scope>NUCLEOTIDE SEQUENCE [LARGE SCALE GENOMIC DNA]</scope>
    <source>
        <strain evidence="2 3">Cyp38S</strain>
    </source>
</reference>
<protein>
    <submittedName>
        <fullName evidence="2">DUF2569 domain-containing protein</fullName>
    </submittedName>
</protein>
<keyword evidence="1" id="KW-0472">Membrane</keyword>
<name>A0ABV0HEN5_9ENTR</name>
<feature type="transmembrane region" description="Helical" evidence="1">
    <location>
        <begin position="55"/>
        <end position="78"/>
    </location>
</feature>
<dbReference type="InterPro" id="IPR019690">
    <property type="entry name" value="DUF2569"/>
</dbReference>
<dbReference type="Pfam" id="PF10754">
    <property type="entry name" value="DUF2569"/>
    <property type="match status" value="1"/>
</dbReference>
<gene>
    <name evidence="2" type="ORF">VSR74_01845</name>
</gene>
<evidence type="ECO:0000256" key="1">
    <source>
        <dbReference type="SAM" id="Phobius"/>
    </source>
</evidence>
<evidence type="ECO:0000313" key="2">
    <source>
        <dbReference type="EMBL" id="MEO3988572.1"/>
    </source>
</evidence>
<feature type="transmembrane region" description="Helical" evidence="1">
    <location>
        <begin position="90"/>
        <end position="108"/>
    </location>
</feature>
<keyword evidence="1" id="KW-1133">Transmembrane helix</keyword>
<feature type="transmembrane region" description="Helical" evidence="1">
    <location>
        <begin position="114"/>
        <end position="133"/>
    </location>
</feature>
<dbReference type="EMBL" id="JAYMYY010000001">
    <property type="protein sequence ID" value="MEO3988572.1"/>
    <property type="molecule type" value="Genomic_DNA"/>
</dbReference>
<feature type="transmembrane region" description="Helical" evidence="1">
    <location>
        <begin position="12"/>
        <end position="35"/>
    </location>
</feature>